<dbReference type="Gene3D" id="2.30.260.10">
    <property type="entry name" value="putative xylanase like domain"/>
    <property type="match status" value="1"/>
</dbReference>
<name>A0A1I4RHS6_9BURK</name>
<organism evidence="2 3">
    <name type="scientific">Rugamonas rubra</name>
    <dbReference type="NCBI Taxonomy" id="758825"/>
    <lineage>
        <taxon>Bacteria</taxon>
        <taxon>Pseudomonadati</taxon>
        <taxon>Pseudomonadota</taxon>
        <taxon>Betaproteobacteria</taxon>
        <taxon>Burkholderiales</taxon>
        <taxon>Oxalobacteraceae</taxon>
        <taxon>Telluria group</taxon>
        <taxon>Rugamonas</taxon>
    </lineage>
</organism>
<evidence type="ECO:0008006" key="4">
    <source>
        <dbReference type="Google" id="ProtNLM"/>
    </source>
</evidence>
<dbReference type="STRING" id="758825.SAMN02982985_04351"/>
<dbReference type="InterPro" id="IPR038765">
    <property type="entry name" value="Papain-like_cys_pep_sf"/>
</dbReference>
<sequence>MKFPHKIASFALAALLAAGAGAGAQAATTAPPPPQKQLFQMTPAEAGAYIARMRVAEPDLRKRIAAIGRRNLGQPYALNLLGEFPYQIHDTLPLFSLAQSDCVVFAEHTYAMALSRNWEEFFWMLQRIRYKDGVIGVASRNHYTEQDWNQNNAWLLTDVSRQLAGDFAASYQLTVDRQRFLRTQHHTEVSLPVQVSTEYYVPKERVDGVLAQLEQGDMVNVVSLRDGAYLTTHVGLVVTTADGKRMFLHSAEPQVREESFEQFAARAAEREQQNARAGRNGRKLAGFKFLRLNDAIVVPPALPQPRP</sequence>
<dbReference type="AlphaFoldDB" id="A0A1I4RHS6"/>
<evidence type="ECO:0000313" key="2">
    <source>
        <dbReference type="EMBL" id="SFM51801.1"/>
    </source>
</evidence>
<keyword evidence="1" id="KW-0732">Signal</keyword>
<dbReference type="Gene3D" id="1.10.3670.10">
    <property type="entry name" value="Putative xylanase like domain"/>
    <property type="match status" value="1"/>
</dbReference>
<feature type="signal peptide" evidence="1">
    <location>
        <begin position="1"/>
        <end position="26"/>
    </location>
</feature>
<dbReference type="SUPFAM" id="SSF54001">
    <property type="entry name" value="Cysteine proteinases"/>
    <property type="match status" value="1"/>
</dbReference>
<evidence type="ECO:0000313" key="3">
    <source>
        <dbReference type="Proteomes" id="UP000199470"/>
    </source>
</evidence>
<evidence type="ECO:0000256" key="1">
    <source>
        <dbReference type="SAM" id="SignalP"/>
    </source>
</evidence>
<accession>A0A1I4RHS6</accession>
<dbReference type="InterPro" id="IPR010846">
    <property type="entry name" value="AmiA-like"/>
</dbReference>
<feature type="chain" id="PRO_5011687757" description="DUF1460 domain-containing protein" evidence="1">
    <location>
        <begin position="27"/>
        <end position="307"/>
    </location>
</feature>
<dbReference type="RefSeq" id="WP_093389805.1">
    <property type="nucleotide sequence ID" value="NZ_FOTW01000022.1"/>
</dbReference>
<proteinExistence type="predicted"/>
<dbReference type="Pfam" id="PF07313">
    <property type="entry name" value="AmiA-like"/>
    <property type="match status" value="1"/>
</dbReference>
<dbReference type="OrthoDB" id="8740273at2"/>
<protein>
    <recommendedName>
        <fullName evidence="4">DUF1460 domain-containing protein</fullName>
    </recommendedName>
</protein>
<gene>
    <name evidence="2" type="ORF">SAMN02982985_04351</name>
</gene>
<dbReference type="EMBL" id="FOTW01000022">
    <property type="protein sequence ID" value="SFM51801.1"/>
    <property type="molecule type" value="Genomic_DNA"/>
</dbReference>
<dbReference type="Proteomes" id="UP000199470">
    <property type="component" value="Unassembled WGS sequence"/>
</dbReference>
<reference evidence="2 3" key="1">
    <citation type="submission" date="2016-10" db="EMBL/GenBank/DDBJ databases">
        <authorList>
            <person name="de Groot N.N."/>
        </authorList>
    </citation>
    <scope>NUCLEOTIDE SEQUENCE [LARGE SCALE GENOMIC DNA]</scope>
    <source>
        <strain evidence="2 3">ATCC 43154</strain>
    </source>
</reference>
<keyword evidence="3" id="KW-1185">Reference proteome</keyword>